<dbReference type="PANTHER" id="PTHR10632:SF2">
    <property type="entry name" value="SULFIDE:QUINONE OXIDOREDUCTASE, MITOCHONDRIAL"/>
    <property type="match status" value="1"/>
</dbReference>
<name>A0A839QK67_MYCIR</name>
<accession>A0A839QK67</accession>
<feature type="domain" description="FAD/NAD(P)-binding" evidence="1">
    <location>
        <begin position="12"/>
        <end position="303"/>
    </location>
</feature>
<comment type="caution">
    <text evidence="2">The sequence shown here is derived from an EMBL/GenBank/DDBJ whole genome shotgun (WGS) entry which is preliminary data.</text>
</comment>
<dbReference type="AlphaFoldDB" id="A0A839QK67"/>
<reference evidence="2 3" key="1">
    <citation type="submission" date="2020-08" db="EMBL/GenBank/DDBJ databases">
        <title>The Agave Microbiome: Exploring the role of microbial communities in plant adaptations to desert environments.</title>
        <authorList>
            <person name="Partida-Martinez L.P."/>
        </authorList>
    </citation>
    <scope>NUCLEOTIDE SEQUENCE [LARGE SCALE GENOMIC DNA]</scope>
    <source>
        <strain evidence="2 3">AT2.18</strain>
    </source>
</reference>
<evidence type="ECO:0000259" key="1">
    <source>
        <dbReference type="Pfam" id="PF07992"/>
    </source>
</evidence>
<dbReference type="InterPro" id="IPR015904">
    <property type="entry name" value="Sulphide_quinone_reductase"/>
</dbReference>
<proteinExistence type="predicted"/>
<dbReference type="InterPro" id="IPR036188">
    <property type="entry name" value="FAD/NAD-bd_sf"/>
</dbReference>
<dbReference type="PANTHER" id="PTHR10632">
    <property type="entry name" value="SULFIDE:QUINONE OXIDOREDUCTASE"/>
    <property type="match status" value="1"/>
</dbReference>
<dbReference type="GO" id="GO:0070221">
    <property type="term" value="P:sulfide oxidation, using sulfide:quinone oxidoreductase"/>
    <property type="evidence" value="ECO:0007669"/>
    <property type="project" value="TreeGrafter"/>
</dbReference>
<dbReference type="GO" id="GO:0070224">
    <property type="term" value="F:sulfide:quinone oxidoreductase activity"/>
    <property type="evidence" value="ECO:0007669"/>
    <property type="project" value="TreeGrafter"/>
</dbReference>
<protein>
    <submittedName>
        <fullName evidence="2">Sulfide:quinone oxidoreductase</fullName>
        <ecNumber evidence="2">1.8.5.-</ecNumber>
    </submittedName>
</protein>
<keyword evidence="2" id="KW-0560">Oxidoreductase</keyword>
<evidence type="ECO:0000313" key="3">
    <source>
        <dbReference type="Proteomes" id="UP000550501"/>
    </source>
</evidence>
<dbReference type="EC" id="1.8.5.-" evidence="2"/>
<dbReference type="Pfam" id="PF07992">
    <property type="entry name" value="Pyr_redox_2"/>
    <property type="match status" value="1"/>
</dbReference>
<dbReference type="Proteomes" id="UP000550501">
    <property type="component" value="Unassembled WGS sequence"/>
</dbReference>
<keyword evidence="3" id="KW-1185">Reference proteome</keyword>
<gene>
    <name evidence="2" type="ORF">FHR72_005102</name>
</gene>
<dbReference type="Gene3D" id="3.50.50.60">
    <property type="entry name" value="FAD/NAD(P)-binding domain"/>
    <property type="match status" value="2"/>
</dbReference>
<dbReference type="InterPro" id="IPR023753">
    <property type="entry name" value="FAD/NAD-binding_dom"/>
</dbReference>
<evidence type="ECO:0000313" key="2">
    <source>
        <dbReference type="EMBL" id="MBB2993592.1"/>
    </source>
</evidence>
<dbReference type="SUPFAM" id="SSF51905">
    <property type="entry name" value="FAD/NAD(P)-binding domain"/>
    <property type="match status" value="1"/>
</dbReference>
<dbReference type="PRINTS" id="PR00420">
    <property type="entry name" value="RNGMNOXGNASE"/>
</dbReference>
<organism evidence="2 3">
    <name type="scientific">Mycolicibacterium iranicum</name>
    <name type="common">Mycobacterium iranicum</name>
    <dbReference type="NCBI Taxonomy" id="912594"/>
    <lineage>
        <taxon>Bacteria</taxon>
        <taxon>Bacillati</taxon>
        <taxon>Actinomycetota</taxon>
        <taxon>Actinomycetes</taxon>
        <taxon>Mycobacteriales</taxon>
        <taxon>Mycobacteriaceae</taxon>
        <taxon>Mycolicibacterium</taxon>
    </lineage>
</organism>
<sequence>MSHSAPGPRTTFDVLVVGGGNAGISTAARLLRQGVSDVAVLEPQLVHTYRPLLSYVGGGQASLRAAERTQRAVTPAGCTWLQDSAVAVDPQDRVVTCASGATYGYRDLVVVPGLVVDDEALPGVSSAITAAGVASNYLDHAEKTWRLIRDLPHRGRAVFTVPRPPVSCSGTTIKPLFFAAAHWARTGRETRMTLLVDRPGLLGVPGLDERLRDRLDELGVETAFATTVTGLDPDGRQITVTDGSGGTRRIDYDMLHLVPPFRAPRWLAESGLTRDTPGEVVDIDPETLRHRAFATVWAAGDAAGVDTDPSGGGLRRQVAVLVDNLLAARRGQTALSRYDGYTVAPIPTDAHRLIAAEFDRTGRRSSSLPSFLDPYKPRRSAWAFDRYGLPQMYWNLILKGRV</sequence>
<dbReference type="EMBL" id="JACHVU010000019">
    <property type="protein sequence ID" value="MBB2993592.1"/>
    <property type="molecule type" value="Genomic_DNA"/>
</dbReference>
<dbReference type="GO" id="GO:0071949">
    <property type="term" value="F:FAD binding"/>
    <property type="evidence" value="ECO:0007669"/>
    <property type="project" value="TreeGrafter"/>
</dbReference>
<dbReference type="RefSeq" id="WP_183473947.1">
    <property type="nucleotide sequence ID" value="NZ_JACHVU010000019.1"/>
</dbReference>